<gene>
    <name evidence="2" type="ORF">QBC40DRAFT_314807</name>
</gene>
<feature type="region of interest" description="Disordered" evidence="1">
    <location>
        <begin position="97"/>
        <end position="139"/>
    </location>
</feature>
<accession>A0AAN7AQY9</accession>
<feature type="non-terminal residue" evidence="2">
    <location>
        <position position="324"/>
    </location>
</feature>
<dbReference type="Proteomes" id="UP001303160">
    <property type="component" value="Unassembled WGS sequence"/>
</dbReference>
<feature type="region of interest" description="Disordered" evidence="1">
    <location>
        <begin position="168"/>
        <end position="215"/>
    </location>
</feature>
<reference evidence="2" key="2">
    <citation type="submission" date="2023-05" db="EMBL/GenBank/DDBJ databases">
        <authorList>
            <consortium name="Lawrence Berkeley National Laboratory"/>
            <person name="Steindorff A."/>
            <person name="Hensen N."/>
            <person name="Bonometti L."/>
            <person name="Westerberg I."/>
            <person name="Brannstrom I.O."/>
            <person name="Guillou S."/>
            <person name="Cros-Aarteil S."/>
            <person name="Calhoun S."/>
            <person name="Haridas S."/>
            <person name="Kuo A."/>
            <person name="Mondo S."/>
            <person name="Pangilinan J."/>
            <person name="Riley R."/>
            <person name="Labutti K."/>
            <person name="Andreopoulos B."/>
            <person name="Lipzen A."/>
            <person name="Chen C."/>
            <person name="Yanf M."/>
            <person name="Daum C."/>
            <person name="Ng V."/>
            <person name="Clum A."/>
            <person name="Ohm R."/>
            <person name="Martin F."/>
            <person name="Silar P."/>
            <person name="Natvig D."/>
            <person name="Lalanne C."/>
            <person name="Gautier V."/>
            <person name="Ament-Velasquez S.L."/>
            <person name="Kruys A."/>
            <person name="Hutchinson M.I."/>
            <person name="Powell A.J."/>
            <person name="Barry K."/>
            <person name="Miller A.N."/>
            <person name="Grigoriev I.V."/>
            <person name="Debuchy R."/>
            <person name="Gladieux P."/>
            <person name="Thoren M.H."/>
            <person name="Johannesson H."/>
        </authorList>
    </citation>
    <scope>NUCLEOTIDE SEQUENCE</scope>
    <source>
        <strain evidence="2">CBS 315.58</strain>
    </source>
</reference>
<organism evidence="2 3">
    <name type="scientific">Triangularia verruculosa</name>
    <dbReference type="NCBI Taxonomy" id="2587418"/>
    <lineage>
        <taxon>Eukaryota</taxon>
        <taxon>Fungi</taxon>
        <taxon>Dikarya</taxon>
        <taxon>Ascomycota</taxon>
        <taxon>Pezizomycotina</taxon>
        <taxon>Sordariomycetes</taxon>
        <taxon>Sordariomycetidae</taxon>
        <taxon>Sordariales</taxon>
        <taxon>Podosporaceae</taxon>
        <taxon>Triangularia</taxon>
    </lineage>
</organism>
<evidence type="ECO:0000256" key="1">
    <source>
        <dbReference type="SAM" id="MobiDB-lite"/>
    </source>
</evidence>
<feature type="compositionally biased region" description="Low complexity" evidence="1">
    <location>
        <begin position="186"/>
        <end position="201"/>
    </location>
</feature>
<proteinExistence type="predicted"/>
<sequence>CSPDFFGLNRGFPFGRAGCQSSPPPLSSKARLGSFPPTVPSPKPGARTEAWMNTRTKGLMVCPTFHLCSFASRSLPSPCRGPRLRWRSEERCPSVPGRPPLAFPPTASSSFSISTSRHTARPSPSIKICVPVQGPQTTSRVGADYRQHHRQFPRVWCRCLGEEKKDGIGILNSIHPPSRPPPTATRPPSTRRAPTRTATTPLSGASSSHEISFSSRTSLIDTASPSTDTHAQQNTHLLRLARQLRELRPPTAWPRGSFRAPIHIHVDVLSRTSGKSFSYARIIIALSLHVHFCFRHSVQSALRHTTRLLPPCHHPAHTAPRHSV</sequence>
<feature type="region of interest" description="Disordered" evidence="1">
    <location>
        <begin position="19"/>
        <end position="46"/>
    </location>
</feature>
<comment type="caution">
    <text evidence="2">The sequence shown here is derived from an EMBL/GenBank/DDBJ whole genome shotgun (WGS) entry which is preliminary data.</text>
</comment>
<keyword evidence="3" id="KW-1185">Reference proteome</keyword>
<feature type="non-terminal residue" evidence="2">
    <location>
        <position position="1"/>
    </location>
</feature>
<feature type="compositionally biased region" description="Low complexity" evidence="1">
    <location>
        <begin position="104"/>
        <end position="116"/>
    </location>
</feature>
<name>A0AAN7AQY9_9PEZI</name>
<protein>
    <submittedName>
        <fullName evidence="2">Uncharacterized protein</fullName>
    </submittedName>
</protein>
<dbReference type="EMBL" id="MU863998">
    <property type="protein sequence ID" value="KAK4195909.1"/>
    <property type="molecule type" value="Genomic_DNA"/>
</dbReference>
<dbReference type="AlphaFoldDB" id="A0AAN7AQY9"/>
<evidence type="ECO:0000313" key="2">
    <source>
        <dbReference type="EMBL" id="KAK4195909.1"/>
    </source>
</evidence>
<feature type="compositionally biased region" description="Polar residues" evidence="1">
    <location>
        <begin position="202"/>
        <end position="215"/>
    </location>
</feature>
<reference evidence="2" key="1">
    <citation type="journal article" date="2023" name="Mol. Phylogenet. Evol.">
        <title>Genome-scale phylogeny and comparative genomics of the fungal order Sordariales.</title>
        <authorList>
            <person name="Hensen N."/>
            <person name="Bonometti L."/>
            <person name="Westerberg I."/>
            <person name="Brannstrom I.O."/>
            <person name="Guillou S."/>
            <person name="Cros-Aarteil S."/>
            <person name="Calhoun S."/>
            <person name="Haridas S."/>
            <person name="Kuo A."/>
            <person name="Mondo S."/>
            <person name="Pangilinan J."/>
            <person name="Riley R."/>
            <person name="LaButti K."/>
            <person name="Andreopoulos B."/>
            <person name="Lipzen A."/>
            <person name="Chen C."/>
            <person name="Yan M."/>
            <person name="Daum C."/>
            <person name="Ng V."/>
            <person name="Clum A."/>
            <person name="Steindorff A."/>
            <person name="Ohm R.A."/>
            <person name="Martin F."/>
            <person name="Silar P."/>
            <person name="Natvig D.O."/>
            <person name="Lalanne C."/>
            <person name="Gautier V."/>
            <person name="Ament-Velasquez S.L."/>
            <person name="Kruys A."/>
            <person name="Hutchinson M.I."/>
            <person name="Powell A.J."/>
            <person name="Barry K."/>
            <person name="Miller A.N."/>
            <person name="Grigoriev I.V."/>
            <person name="Debuchy R."/>
            <person name="Gladieux P."/>
            <person name="Hiltunen Thoren M."/>
            <person name="Johannesson H."/>
        </authorList>
    </citation>
    <scope>NUCLEOTIDE SEQUENCE</scope>
    <source>
        <strain evidence="2">CBS 315.58</strain>
    </source>
</reference>
<evidence type="ECO:0000313" key="3">
    <source>
        <dbReference type="Proteomes" id="UP001303160"/>
    </source>
</evidence>